<dbReference type="PANTHER" id="PTHR42770:SF18">
    <property type="entry name" value="ARGININE_AGMATINE ANTIPORTER"/>
    <property type="match status" value="1"/>
</dbReference>
<feature type="transmembrane region" description="Helical" evidence="6">
    <location>
        <begin position="46"/>
        <end position="67"/>
    </location>
</feature>
<accession>A0ABP2R778</accession>
<name>A0ABP2R778_9FUSO</name>
<evidence type="ECO:0000313" key="8">
    <source>
        <dbReference type="Proteomes" id="UP000004829"/>
    </source>
</evidence>
<feature type="transmembrane region" description="Helical" evidence="6">
    <location>
        <begin position="88"/>
        <end position="109"/>
    </location>
</feature>
<dbReference type="InterPro" id="IPR002293">
    <property type="entry name" value="AA/rel_permease1"/>
</dbReference>
<evidence type="ECO:0000313" key="7">
    <source>
        <dbReference type="EMBL" id="EJU08828.1"/>
    </source>
</evidence>
<feature type="transmembrane region" description="Helical" evidence="6">
    <location>
        <begin position="398"/>
        <end position="422"/>
    </location>
</feature>
<comment type="subcellular location">
    <subcellularLocation>
        <location evidence="1">Cell membrane</location>
        <topology evidence="1">Multi-pass membrane protein</topology>
    </subcellularLocation>
</comment>
<evidence type="ECO:0000256" key="2">
    <source>
        <dbReference type="ARBA" id="ARBA00022475"/>
    </source>
</evidence>
<keyword evidence="4 6" id="KW-1133">Transmembrane helix</keyword>
<feature type="transmembrane region" description="Helical" evidence="6">
    <location>
        <begin position="12"/>
        <end position="34"/>
    </location>
</feature>
<feature type="transmembrane region" description="Helical" evidence="6">
    <location>
        <begin position="199"/>
        <end position="222"/>
    </location>
</feature>
<reference evidence="8" key="1">
    <citation type="journal article" date="2012" name="J. Bacteriol.">
        <title>Draft Genome Sequence of Fusobacterium nucleatum ChDC F128, Isolated from a Periodontitis Lesion.</title>
        <authorList>
            <person name="Park S.N."/>
            <person name="Kong S.W."/>
            <person name="Kim H.S."/>
            <person name="Park M.S."/>
            <person name="Lee J.W."/>
            <person name="Cho E."/>
            <person name="Lim Y.K."/>
            <person name="Choi M.H."/>
            <person name="Chang Y.H."/>
            <person name="Shin J.H."/>
            <person name="Park H.S."/>
            <person name="Choi S.H."/>
            <person name="Kook J.K."/>
        </authorList>
    </citation>
    <scope>NUCLEOTIDE SEQUENCE [LARGE SCALE GENOMIC DNA]</scope>
    <source>
        <strain evidence="8">ChDC F128</strain>
    </source>
</reference>
<protein>
    <submittedName>
        <fullName evidence="7">Arginine permease</fullName>
    </submittedName>
</protein>
<feature type="transmembrane region" description="Helical" evidence="6">
    <location>
        <begin position="159"/>
        <end position="179"/>
    </location>
</feature>
<evidence type="ECO:0000256" key="1">
    <source>
        <dbReference type="ARBA" id="ARBA00004651"/>
    </source>
</evidence>
<keyword evidence="2" id="KW-1003">Cell membrane</keyword>
<comment type="caution">
    <text evidence="7">The sequence shown here is derived from an EMBL/GenBank/DDBJ whole genome shotgun (WGS) entry which is preliminary data.</text>
</comment>
<keyword evidence="8" id="KW-1185">Reference proteome</keyword>
<keyword evidence="5 6" id="KW-0472">Membrane</keyword>
<gene>
    <name evidence="7" type="ORF">B437_01840</name>
</gene>
<dbReference type="PIRSF" id="PIRSF006060">
    <property type="entry name" value="AA_transporter"/>
    <property type="match status" value="1"/>
</dbReference>
<sequence length="464" mass="49656">MIGEKVENNQKLKFWSIVLLTINGIIGTGIFLSPGAVAKLVGDKAATIYLAAAVFAAILAVSFAAASKYVVKSGAAYAYSKAAFGDEVGSYVGITRVVSASIAWGVLATGVVKTALSIFGKDSSDVKNVTIGFITLMVVLLIINLIGTKLLTIISNISTIGKIGALGITIIAGIFILVFSDGANLQDLTLLKDAEGNNIIPEFTTSVFVTALVGAFYAFTGFESVASGSADMEKPEKNLPRAIPLAIGIIALIYFGIVFVSMYIDPVAMVTSKEPVVLASVFKNQILQKIIIIGALMSMFGINVAASFLTPRVFEAMAQEKQVPEFFTKRTKGGLPLTSFILTAGIAVIIPLAFNYNMAGIIIISSISRFIQFIIVPLAVITFFYGKSKEETLNAHKNLITDVIVPVIGLFLTVLLLIKFNWAQQFSTKLDDGTTTINMKAIISMVIGYVVLPIVLRIYMRTKK</sequence>
<dbReference type="Pfam" id="PF13520">
    <property type="entry name" value="AA_permease_2"/>
    <property type="match status" value="1"/>
</dbReference>
<evidence type="ECO:0000256" key="5">
    <source>
        <dbReference type="ARBA" id="ARBA00023136"/>
    </source>
</evidence>
<dbReference type="Proteomes" id="UP000004829">
    <property type="component" value="Unassembled WGS sequence"/>
</dbReference>
<feature type="transmembrane region" description="Helical" evidence="6">
    <location>
        <begin position="290"/>
        <end position="314"/>
    </location>
</feature>
<dbReference type="InterPro" id="IPR050367">
    <property type="entry name" value="APC_superfamily"/>
</dbReference>
<feature type="transmembrane region" description="Helical" evidence="6">
    <location>
        <begin position="335"/>
        <end position="354"/>
    </location>
</feature>
<feature type="transmembrane region" description="Helical" evidence="6">
    <location>
        <begin position="129"/>
        <end position="147"/>
    </location>
</feature>
<proteinExistence type="predicted"/>
<dbReference type="PANTHER" id="PTHR42770">
    <property type="entry name" value="AMINO ACID TRANSPORTER-RELATED"/>
    <property type="match status" value="1"/>
</dbReference>
<evidence type="ECO:0000256" key="6">
    <source>
        <dbReference type="SAM" id="Phobius"/>
    </source>
</evidence>
<feature type="transmembrane region" description="Helical" evidence="6">
    <location>
        <begin position="243"/>
        <end position="264"/>
    </location>
</feature>
<feature type="transmembrane region" description="Helical" evidence="6">
    <location>
        <begin position="360"/>
        <end position="386"/>
    </location>
</feature>
<dbReference type="EMBL" id="ALVD01000001">
    <property type="protein sequence ID" value="EJU08828.1"/>
    <property type="molecule type" value="Genomic_DNA"/>
</dbReference>
<dbReference type="Gene3D" id="1.20.1740.10">
    <property type="entry name" value="Amino acid/polyamine transporter I"/>
    <property type="match status" value="1"/>
</dbReference>
<evidence type="ECO:0000256" key="4">
    <source>
        <dbReference type="ARBA" id="ARBA00022989"/>
    </source>
</evidence>
<organism evidence="7 8">
    <name type="scientific">Fusobacterium hwasookii ChDC F128</name>
    <dbReference type="NCBI Taxonomy" id="1216362"/>
    <lineage>
        <taxon>Bacteria</taxon>
        <taxon>Fusobacteriati</taxon>
        <taxon>Fusobacteriota</taxon>
        <taxon>Fusobacteriia</taxon>
        <taxon>Fusobacteriales</taxon>
        <taxon>Fusobacteriaceae</taxon>
        <taxon>Fusobacterium</taxon>
    </lineage>
</organism>
<evidence type="ECO:0000256" key="3">
    <source>
        <dbReference type="ARBA" id="ARBA00022692"/>
    </source>
</evidence>
<feature type="transmembrane region" description="Helical" evidence="6">
    <location>
        <begin position="442"/>
        <end position="460"/>
    </location>
</feature>
<keyword evidence="3 6" id="KW-0812">Transmembrane</keyword>